<proteinExistence type="inferred from homology"/>
<dbReference type="InterPro" id="IPR032882">
    <property type="entry name" value="SrkA/RdoA"/>
</dbReference>
<evidence type="ECO:0000256" key="11">
    <source>
        <dbReference type="HAMAP-Rule" id="MF_01497"/>
    </source>
</evidence>
<evidence type="ECO:0000259" key="12">
    <source>
        <dbReference type="Pfam" id="PF01636"/>
    </source>
</evidence>
<evidence type="ECO:0000256" key="5">
    <source>
        <dbReference type="ARBA" id="ARBA00022723"/>
    </source>
</evidence>
<dbReference type="OrthoDB" id="5392197at2"/>
<keyword evidence="10 11" id="KW-0346">Stress response</keyword>
<dbReference type="PANTHER" id="PTHR39573:SF1">
    <property type="entry name" value="STRESS RESPONSE KINASE A"/>
    <property type="match status" value="1"/>
</dbReference>
<dbReference type="Gene3D" id="3.30.200.70">
    <property type="match status" value="1"/>
</dbReference>
<dbReference type="EMBL" id="SNXW01000004">
    <property type="protein sequence ID" value="TDP83648.1"/>
    <property type="molecule type" value="Genomic_DNA"/>
</dbReference>
<dbReference type="SUPFAM" id="SSF56112">
    <property type="entry name" value="Protein kinase-like (PK-like)"/>
    <property type="match status" value="1"/>
</dbReference>
<comment type="similarity">
    <text evidence="11">Belongs to the SrkA/RdoA protein kinase family.</text>
</comment>
<keyword evidence="6 11" id="KW-0547">Nucleotide-binding</keyword>
<dbReference type="Proteomes" id="UP000294593">
    <property type="component" value="Unassembled WGS sequence"/>
</dbReference>
<feature type="active site" evidence="11">
    <location>
        <position position="237"/>
    </location>
</feature>
<organism evidence="13 14">
    <name type="scientific">Aquabacterium commune</name>
    <dbReference type="NCBI Taxonomy" id="70586"/>
    <lineage>
        <taxon>Bacteria</taxon>
        <taxon>Pseudomonadati</taxon>
        <taxon>Pseudomonadota</taxon>
        <taxon>Betaproteobacteria</taxon>
        <taxon>Burkholderiales</taxon>
        <taxon>Aquabacterium</taxon>
    </lineage>
</organism>
<gene>
    <name evidence="11" type="primary">srkA</name>
    <name evidence="13" type="ORF">EV672_10426</name>
</gene>
<evidence type="ECO:0000313" key="13">
    <source>
        <dbReference type="EMBL" id="TDP83648.1"/>
    </source>
</evidence>
<comment type="catalytic activity">
    <reaction evidence="11">
        <text>L-threonyl-[protein] + ATP = O-phospho-L-threonyl-[protein] + ADP + H(+)</text>
        <dbReference type="Rhea" id="RHEA:46608"/>
        <dbReference type="Rhea" id="RHEA-COMP:11060"/>
        <dbReference type="Rhea" id="RHEA-COMP:11605"/>
        <dbReference type="ChEBI" id="CHEBI:15378"/>
        <dbReference type="ChEBI" id="CHEBI:30013"/>
        <dbReference type="ChEBI" id="CHEBI:30616"/>
        <dbReference type="ChEBI" id="CHEBI:61977"/>
        <dbReference type="ChEBI" id="CHEBI:456216"/>
        <dbReference type="EC" id="2.7.11.1"/>
    </reaction>
</comment>
<evidence type="ECO:0000256" key="6">
    <source>
        <dbReference type="ARBA" id="ARBA00022741"/>
    </source>
</evidence>
<dbReference type="Gene3D" id="1.10.510.10">
    <property type="entry name" value="Transferase(Phosphotransferase) domain 1"/>
    <property type="match status" value="1"/>
</dbReference>
<evidence type="ECO:0000256" key="9">
    <source>
        <dbReference type="ARBA" id="ARBA00022842"/>
    </source>
</evidence>
<keyword evidence="4 11" id="KW-0808">Transferase</keyword>
<keyword evidence="3 11" id="KW-0597">Phosphoprotein</keyword>
<keyword evidence="2 11" id="KW-0723">Serine/threonine-protein kinase</keyword>
<dbReference type="AlphaFoldDB" id="A0A4V3CVS9"/>
<comment type="function">
    <text evidence="11">A protein kinase that phosphorylates Ser and Thr residues. Probably acts to suppress the effects of stress linked to accumulation of reactive oxygen species. Probably involved in the extracytoplasmic stress response.</text>
</comment>
<keyword evidence="5 11" id="KW-0479">Metal-binding</keyword>
<dbReference type="Pfam" id="PF01636">
    <property type="entry name" value="APH"/>
    <property type="match status" value="1"/>
</dbReference>
<feature type="binding site" evidence="11">
    <location>
        <position position="225"/>
    </location>
    <ligand>
        <name>Mg(2+)</name>
        <dbReference type="ChEBI" id="CHEBI:18420"/>
    </ligand>
</feature>
<accession>A0A4V3CVS9</accession>
<name>A0A4V3CVS9_9BURK</name>
<dbReference type="GO" id="GO:0106310">
    <property type="term" value="F:protein serine kinase activity"/>
    <property type="evidence" value="ECO:0007669"/>
    <property type="project" value="RHEA"/>
</dbReference>
<feature type="site" description="ATP" evidence="11">
    <location>
        <position position="38"/>
    </location>
</feature>
<keyword evidence="8 11" id="KW-0067">ATP-binding</keyword>
<keyword evidence="1 11" id="KW-0963">Cytoplasm</keyword>
<comment type="subcellular location">
    <subcellularLocation>
        <location evidence="11">Cytoplasm</location>
    </subcellularLocation>
</comment>
<reference evidence="13 14" key="1">
    <citation type="submission" date="2019-03" db="EMBL/GenBank/DDBJ databases">
        <title>Genomic Encyclopedia of Type Strains, Phase IV (KMG-IV): sequencing the most valuable type-strain genomes for metagenomic binning, comparative biology and taxonomic classification.</title>
        <authorList>
            <person name="Goeker M."/>
        </authorList>
    </citation>
    <scope>NUCLEOTIDE SEQUENCE [LARGE SCALE GENOMIC DNA]</scope>
    <source>
        <strain evidence="13 14">DSM 11901</strain>
    </source>
</reference>
<dbReference type="PANTHER" id="PTHR39573">
    <property type="entry name" value="STRESS RESPONSE KINASE A"/>
    <property type="match status" value="1"/>
</dbReference>
<dbReference type="NCBIfam" id="NF008738">
    <property type="entry name" value="PRK11768.1"/>
    <property type="match status" value="1"/>
</dbReference>
<comment type="cofactor">
    <cofactor evidence="11">
        <name>Mg(2+)</name>
        <dbReference type="ChEBI" id="CHEBI:18420"/>
    </cofactor>
</comment>
<evidence type="ECO:0000256" key="8">
    <source>
        <dbReference type="ARBA" id="ARBA00022840"/>
    </source>
</evidence>
<dbReference type="GO" id="GO:0004674">
    <property type="term" value="F:protein serine/threonine kinase activity"/>
    <property type="evidence" value="ECO:0007669"/>
    <property type="project" value="UniProtKB-UniRule"/>
</dbReference>
<comment type="subunit">
    <text evidence="11">Monomer.</text>
</comment>
<dbReference type="InterPro" id="IPR002575">
    <property type="entry name" value="Aminoglycoside_PTrfase"/>
</dbReference>
<dbReference type="GO" id="GO:0005737">
    <property type="term" value="C:cytoplasm"/>
    <property type="evidence" value="ECO:0007669"/>
    <property type="project" value="UniProtKB-SubCell"/>
</dbReference>
<comment type="catalytic activity">
    <reaction evidence="11">
        <text>L-seryl-[protein] + ATP = O-phospho-L-seryl-[protein] + ADP + H(+)</text>
        <dbReference type="Rhea" id="RHEA:17989"/>
        <dbReference type="Rhea" id="RHEA-COMP:9863"/>
        <dbReference type="Rhea" id="RHEA-COMP:11604"/>
        <dbReference type="ChEBI" id="CHEBI:15378"/>
        <dbReference type="ChEBI" id="CHEBI:29999"/>
        <dbReference type="ChEBI" id="CHEBI:30616"/>
        <dbReference type="ChEBI" id="CHEBI:83421"/>
        <dbReference type="ChEBI" id="CHEBI:456216"/>
        <dbReference type="EC" id="2.7.11.1"/>
    </reaction>
</comment>
<dbReference type="EC" id="2.7.11.1" evidence="11"/>
<sequence length="347" mass="38552">MHPDLPSQPYGDLTPDLTLDALEALGQGVDGRLLTLNSYENRVFQVGLQDGGFVVAKFYRPGRWSDAQILEEHAFAQELADAEVPAVPPITLTVDAALARGTASVCGTPPTLGHFGGHRLSVSPRRGGRSPELDDPEVLRWLGRFLARLHAVGARRPFVHRARLDVTQMGRAARQWLSDNEAIPLDQRSTWLSTADQALDLAQAAFDRIDGLRWRRTHGDCHPGNVLWTPEGPHFVDLDDACMAPAVQDLWMLVSGDPQERQVQLGALMDGYESVADFDWRELALIEPLRTLRLVHHSAWLARRWSDPAFPAAFPWFESGSYWGQQTGLLRQQIDLLQSGDAHGGDR</sequence>
<dbReference type="InterPro" id="IPR011009">
    <property type="entry name" value="Kinase-like_dom_sf"/>
</dbReference>
<evidence type="ECO:0000256" key="4">
    <source>
        <dbReference type="ARBA" id="ARBA00022679"/>
    </source>
</evidence>
<dbReference type="Gene3D" id="1.20.1270.170">
    <property type="match status" value="1"/>
</dbReference>
<keyword evidence="14" id="KW-1185">Reference proteome</keyword>
<evidence type="ECO:0000256" key="3">
    <source>
        <dbReference type="ARBA" id="ARBA00022553"/>
    </source>
</evidence>
<dbReference type="HAMAP" id="MF_01497">
    <property type="entry name" value="SrkA_kinase"/>
    <property type="match status" value="1"/>
</dbReference>
<evidence type="ECO:0000256" key="2">
    <source>
        <dbReference type="ARBA" id="ARBA00022527"/>
    </source>
</evidence>
<feature type="domain" description="Aminoglycoside phosphotransferase" evidence="12">
    <location>
        <begin position="39"/>
        <end position="285"/>
    </location>
</feature>
<evidence type="ECO:0000313" key="14">
    <source>
        <dbReference type="Proteomes" id="UP000294593"/>
    </source>
</evidence>
<keyword evidence="9 11" id="KW-0460">Magnesium</keyword>
<dbReference type="GO" id="GO:0005524">
    <property type="term" value="F:ATP binding"/>
    <property type="evidence" value="ECO:0007669"/>
    <property type="project" value="UniProtKB-UniRule"/>
</dbReference>
<comment type="caution">
    <text evidence="13">The sequence shown here is derived from an EMBL/GenBank/DDBJ whole genome shotgun (WGS) entry which is preliminary data.</text>
</comment>
<dbReference type="RefSeq" id="WP_133608295.1">
    <property type="nucleotide sequence ID" value="NZ_SNXW01000004.1"/>
</dbReference>
<keyword evidence="7 11" id="KW-0418">Kinase</keyword>
<dbReference type="GO" id="GO:0000287">
    <property type="term" value="F:magnesium ion binding"/>
    <property type="evidence" value="ECO:0007669"/>
    <property type="project" value="UniProtKB-UniRule"/>
</dbReference>
<evidence type="ECO:0000256" key="1">
    <source>
        <dbReference type="ARBA" id="ARBA00022490"/>
    </source>
</evidence>
<evidence type="ECO:0000256" key="7">
    <source>
        <dbReference type="ARBA" id="ARBA00022777"/>
    </source>
</evidence>
<feature type="binding site" evidence="11">
    <location>
        <position position="237"/>
    </location>
    <ligand>
        <name>Mg(2+)</name>
        <dbReference type="ChEBI" id="CHEBI:18420"/>
    </ligand>
</feature>
<feature type="active site" description="Proton acceptor" evidence="11">
    <location>
        <position position="220"/>
    </location>
</feature>
<evidence type="ECO:0000256" key="10">
    <source>
        <dbReference type="ARBA" id="ARBA00023016"/>
    </source>
</evidence>
<protein>
    <recommendedName>
        <fullName evidence="11">Stress response kinase A</fullName>
        <ecNumber evidence="11">2.7.11.1</ecNumber>
    </recommendedName>
    <alternativeName>
        <fullName evidence="11">Serine/threonine-protein kinase SrkA</fullName>
    </alternativeName>
</protein>